<proteinExistence type="predicted"/>
<name>A0A2Z5ZFR3_9PROT</name>
<dbReference type="Proteomes" id="UP000270034">
    <property type="component" value="Chromosome"/>
</dbReference>
<organism evidence="1 2">
    <name type="scientific">Acetobacter orientalis</name>
    <dbReference type="NCBI Taxonomy" id="146474"/>
    <lineage>
        <taxon>Bacteria</taxon>
        <taxon>Pseudomonadati</taxon>
        <taxon>Pseudomonadota</taxon>
        <taxon>Alphaproteobacteria</taxon>
        <taxon>Acetobacterales</taxon>
        <taxon>Acetobacteraceae</taxon>
        <taxon>Acetobacter</taxon>
    </lineage>
</organism>
<evidence type="ECO:0000313" key="2">
    <source>
        <dbReference type="Proteomes" id="UP000270034"/>
    </source>
</evidence>
<protein>
    <submittedName>
        <fullName evidence="1">Uncharacterized protein</fullName>
    </submittedName>
</protein>
<accession>A0A2Z5ZFR3</accession>
<gene>
    <name evidence="1" type="ORF">AcetOrient_orf01548</name>
</gene>
<sequence>MHKAHKKRTFHMALKGPSRSSAWLFAQKKEPHKKAALFKKTGL</sequence>
<reference evidence="1 2" key="1">
    <citation type="submission" date="2018-02" db="EMBL/GenBank/DDBJ databases">
        <title>Acetobacter orientalis genome.</title>
        <authorList>
            <person name="Nakashima N."/>
            <person name="Tamura T."/>
        </authorList>
    </citation>
    <scope>NUCLEOTIDE SEQUENCE [LARGE SCALE GENOMIC DNA]</scope>
    <source>
        <strain evidence="1 2">FAN1</strain>
    </source>
</reference>
<dbReference type="AlphaFoldDB" id="A0A2Z5ZFR3"/>
<dbReference type="EMBL" id="AP018515">
    <property type="protein sequence ID" value="BBC79390.1"/>
    <property type="molecule type" value="Genomic_DNA"/>
</dbReference>
<dbReference type="KEGG" id="aot:AcetOri_orf01548"/>
<evidence type="ECO:0000313" key="1">
    <source>
        <dbReference type="EMBL" id="BBC79390.1"/>
    </source>
</evidence>